<dbReference type="EMBL" id="CP010552">
    <property type="protein sequence ID" value="ALE53261.1"/>
    <property type="molecule type" value="Genomic_DNA"/>
</dbReference>
<evidence type="ECO:0008006" key="3">
    <source>
        <dbReference type="Google" id="ProtNLM"/>
    </source>
</evidence>
<protein>
    <recommendedName>
        <fullName evidence="3">Cytochrome C</fullName>
    </recommendedName>
</protein>
<dbReference type="STRING" id="1705394.SP60_06660"/>
<reference evidence="1 2" key="1">
    <citation type="journal article" date="2015" name="Genome Announc.">
        <title>Genome Sequence of 'Candidatus Thioglobus autotrophica' Strain EF1, a Chemoautotroph from the SUP05 Clade of Marine Gammaproteobacteria.</title>
        <authorList>
            <person name="Shah V."/>
            <person name="Morris R.M."/>
        </authorList>
    </citation>
    <scope>NUCLEOTIDE SEQUENCE [LARGE SCALE GENOMIC DNA]</scope>
    <source>
        <strain evidence="1 2">EF1</strain>
    </source>
</reference>
<evidence type="ECO:0000313" key="2">
    <source>
        <dbReference type="Proteomes" id="UP000058020"/>
    </source>
</evidence>
<evidence type="ECO:0000313" key="1">
    <source>
        <dbReference type="EMBL" id="ALE53261.1"/>
    </source>
</evidence>
<gene>
    <name evidence="1" type="ORF">SP60_06660</name>
</gene>
<dbReference type="SUPFAM" id="SSF48695">
    <property type="entry name" value="Multiheme cytochromes"/>
    <property type="match status" value="1"/>
</dbReference>
<accession>A0A0M3TUH4</accession>
<keyword evidence="2" id="KW-1185">Reference proteome</keyword>
<dbReference type="Pfam" id="PF09626">
    <property type="entry name" value="DHC"/>
    <property type="match status" value="1"/>
</dbReference>
<dbReference type="InterPro" id="IPR036280">
    <property type="entry name" value="Multihaem_cyt_sf"/>
</dbReference>
<proteinExistence type="predicted"/>
<sequence length="161" mass="18326">MWRYFSGEERGVAAVNNDLYQEECGACHFTYQPGLLPARSWDRLMSNKELTDHFGEDIAFDDQVSVNSLTSYLIKNAADNSSYKRSRKIMRSLGSIDTPLRITDTPYIIRKHREIPDKLIKQKEVGSIANCSACHQNADTGSFDDDNVRIPNTGFRGWDND</sequence>
<name>A0A0M3TUH4_9GAMM</name>
<dbReference type="Proteomes" id="UP000058020">
    <property type="component" value="Chromosome"/>
</dbReference>
<dbReference type="KEGG" id="tho:SP60_06660"/>
<dbReference type="AlphaFoldDB" id="A0A0M3TUH4"/>
<organism evidence="1 2">
    <name type="scientific">Candidatus Thioglobus autotrophicus</name>
    <dbReference type="NCBI Taxonomy" id="1705394"/>
    <lineage>
        <taxon>Bacteria</taxon>
        <taxon>Pseudomonadati</taxon>
        <taxon>Pseudomonadota</taxon>
        <taxon>Gammaproteobacteria</taxon>
        <taxon>Candidatus Pseudothioglobaceae</taxon>
        <taxon>Candidatus Thioglobus</taxon>
    </lineage>
</organism>
<dbReference type="InterPro" id="IPR018588">
    <property type="entry name" value="Dihaem_cytochrome-c"/>
</dbReference>